<feature type="domain" description="Methyl-accepting transducer" evidence="5">
    <location>
        <begin position="97"/>
        <end position="308"/>
    </location>
</feature>
<dbReference type="Gene3D" id="1.20.120.30">
    <property type="entry name" value="Aspartate receptor, ligand-binding domain"/>
    <property type="match status" value="1"/>
</dbReference>
<comment type="caution">
    <text evidence="6">The sequence shown here is derived from an EMBL/GenBank/DDBJ whole genome shotgun (WGS) entry which is preliminary data.</text>
</comment>
<keyword evidence="4" id="KW-0175">Coiled coil</keyword>
<evidence type="ECO:0000259" key="5">
    <source>
        <dbReference type="PROSITE" id="PS50111"/>
    </source>
</evidence>
<reference evidence="6" key="2">
    <citation type="submission" date="2021-04" db="EMBL/GenBank/DDBJ databases">
        <authorList>
            <person name="Dong X."/>
        </authorList>
    </citation>
    <scope>NUCLEOTIDE SEQUENCE</scope>
    <source>
        <strain evidence="6">ZWT</strain>
    </source>
</reference>
<dbReference type="RefSeq" id="WP_250860323.1">
    <property type="nucleotide sequence ID" value="NZ_JAGSOJ010000003.1"/>
</dbReference>
<dbReference type="PANTHER" id="PTHR32089">
    <property type="entry name" value="METHYL-ACCEPTING CHEMOTAXIS PROTEIN MCPB"/>
    <property type="match status" value="1"/>
</dbReference>
<dbReference type="PRINTS" id="PR00260">
    <property type="entry name" value="CHEMTRNSDUCR"/>
</dbReference>
<name>A0A9J6P549_9CLOT</name>
<organism evidence="6 7">
    <name type="scientific">Oceanirhabdus seepicola</name>
    <dbReference type="NCBI Taxonomy" id="2828781"/>
    <lineage>
        <taxon>Bacteria</taxon>
        <taxon>Bacillati</taxon>
        <taxon>Bacillota</taxon>
        <taxon>Clostridia</taxon>
        <taxon>Eubacteriales</taxon>
        <taxon>Clostridiaceae</taxon>
        <taxon>Oceanirhabdus</taxon>
    </lineage>
</organism>
<dbReference type="PROSITE" id="PS50111">
    <property type="entry name" value="CHEMOTAXIS_TRANSDUC_2"/>
    <property type="match status" value="1"/>
</dbReference>
<evidence type="ECO:0000256" key="3">
    <source>
        <dbReference type="PROSITE-ProRule" id="PRU00284"/>
    </source>
</evidence>
<gene>
    <name evidence="6" type="ORF">KDK92_15895</name>
</gene>
<dbReference type="GO" id="GO:0016020">
    <property type="term" value="C:membrane"/>
    <property type="evidence" value="ECO:0007669"/>
    <property type="project" value="InterPro"/>
</dbReference>
<dbReference type="Pfam" id="PF13682">
    <property type="entry name" value="CZB"/>
    <property type="match status" value="1"/>
</dbReference>
<dbReference type="Gene3D" id="1.10.287.950">
    <property type="entry name" value="Methyl-accepting chemotaxis protein"/>
    <property type="match status" value="1"/>
</dbReference>
<sequence length="460" mass="51912">MFLRRRKETKEDKTMEFSQSYICKEKLKNAIKDVINGQASHISEDEIGCKEMAQLWNYMLDSICEEKKDVLMNINSILKFITEMEFVKTMIDDVRAQTKTFHNIAASCEEMNASVEGVASFTEEVAGSTSDTQNIAVEGGENINKAFSFVNQSFEEIDQINRDMQGVMNKTEKINDIVDIVKGIADQTNLLSLNAAIEAARAGDAGRGFAVVADEVKKLAEHTKESVTEIQVNINELKVDIEKSVHRANETSSRLDAGKNLVDNAMGSIASIINRIKEINNNITQISANVEEQTAVTTEITRDINNLSSCTDELLSECDRTGKAIFDVSNLVNDLRINIVNNDLCLGEKELIDICIADHLIWKWRVYNMILKYDKIDINTIGTHHECRLGKWYYGEEGKKFKNDRNYIDLERPHIKLHELAKDATIHFGKGDIEKAEEALEDMNKCSNDVINALNNIKDK</sequence>
<dbReference type="GO" id="GO:0007165">
    <property type="term" value="P:signal transduction"/>
    <property type="evidence" value="ECO:0007669"/>
    <property type="project" value="UniProtKB-KW"/>
</dbReference>
<keyword evidence="7" id="KW-1185">Reference proteome</keyword>
<protein>
    <submittedName>
        <fullName evidence="6">CZB domain-containing protein</fullName>
    </submittedName>
</protein>
<dbReference type="SUPFAM" id="SSF58104">
    <property type="entry name" value="Methyl-accepting chemotaxis protein (MCP) signaling domain"/>
    <property type="match status" value="1"/>
</dbReference>
<evidence type="ECO:0000313" key="7">
    <source>
        <dbReference type="Proteomes" id="UP001056429"/>
    </source>
</evidence>
<dbReference type="Proteomes" id="UP001056429">
    <property type="component" value="Unassembled WGS sequence"/>
</dbReference>
<dbReference type="PANTHER" id="PTHR32089:SF112">
    <property type="entry name" value="LYSOZYME-LIKE PROTEIN-RELATED"/>
    <property type="match status" value="1"/>
</dbReference>
<dbReference type="GO" id="GO:0004888">
    <property type="term" value="F:transmembrane signaling receptor activity"/>
    <property type="evidence" value="ECO:0007669"/>
    <property type="project" value="InterPro"/>
</dbReference>
<dbReference type="GO" id="GO:0006935">
    <property type="term" value="P:chemotaxis"/>
    <property type="evidence" value="ECO:0007669"/>
    <property type="project" value="InterPro"/>
</dbReference>
<accession>A0A9J6P549</accession>
<dbReference type="AlphaFoldDB" id="A0A9J6P549"/>
<feature type="coiled-coil region" evidence="4">
    <location>
        <begin position="269"/>
        <end position="296"/>
    </location>
</feature>
<comment type="similarity">
    <text evidence="2">Belongs to the methyl-accepting chemotaxis (MCP) protein family.</text>
</comment>
<evidence type="ECO:0000256" key="1">
    <source>
        <dbReference type="ARBA" id="ARBA00023224"/>
    </source>
</evidence>
<reference evidence="6" key="1">
    <citation type="journal article" date="2021" name="mSystems">
        <title>Bacteria and Archaea Synergistically Convert Glycine Betaine to Biogenic Methane in the Formosa Cold Seep of the South China Sea.</title>
        <authorList>
            <person name="Li L."/>
            <person name="Zhang W."/>
            <person name="Zhang S."/>
            <person name="Song L."/>
            <person name="Sun Q."/>
            <person name="Zhang H."/>
            <person name="Xiang H."/>
            <person name="Dong X."/>
        </authorList>
    </citation>
    <scope>NUCLEOTIDE SEQUENCE</scope>
    <source>
        <strain evidence="6">ZWT</strain>
    </source>
</reference>
<dbReference type="InterPro" id="IPR004090">
    <property type="entry name" value="Chemotax_Me-accpt_rcpt"/>
</dbReference>
<dbReference type="InterPro" id="IPR025991">
    <property type="entry name" value="Chemoreceptor_zinc-bind_dom"/>
</dbReference>
<keyword evidence="1 3" id="KW-0807">Transducer</keyword>
<evidence type="ECO:0000256" key="2">
    <source>
        <dbReference type="ARBA" id="ARBA00029447"/>
    </source>
</evidence>
<dbReference type="Pfam" id="PF00015">
    <property type="entry name" value="MCPsignal"/>
    <property type="match status" value="1"/>
</dbReference>
<evidence type="ECO:0000313" key="6">
    <source>
        <dbReference type="EMBL" id="MCM1991217.1"/>
    </source>
</evidence>
<proteinExistence type="inferred from homology"/>
<dbReference type="SMART" id="SM00283">
    <property type="entry name" value="MA"/>
    <property type="match status" value="1"/>
</dbReference>
<dbReference type="EMBL" id="JAGSOJ010000003">
    <property type="protein sequence ID" value="MCM1991217.1"/>
    <property type="molecule type" value="Genomic_DNA"/>
</dbReference>
<dbReference type="InterPro" id="IPR004089">
    <property type="entry name" value="MCPsignal_dom"/>
</dbReference>
<evidence type="ECO:0000256" key="4">
    <source>
        <dbReference type="SAM" id="Coils"/>
    </source>
</evidence>
<dbReference type="CDD" id="cd11386">
    <property type="entry name" value="MCP_signal"/>
    <property type="match status" value="1"/>
</dbReference>